<comment type="caution">
    <text evidence="3">The sequence shown here is derived from an EMBL/GenBank/DDBJ whole genome shotgun (WGS) entry which is preliminary data.</text>
</comment>
<dbReference type="InterPro" id="IPR002347">
    <property type="entry name" value="SDR_fam"/>
</dbReference>
<accession>A0A1V3X664</accession>
<dbReference type="InterPro" id="IPR036291">
    <property type="entry name" value="NAD(P)-bd_dom_sf"/>
</dbReference>
<proteinExistence type="inferred from homology"/>
<dbReference type="PANTHER" id="PTHR43669:SF3">
    <property type="entry name" value="ALCOHOL DEHYDROGENASE, PUTATIVE (AFU_ORTHOLOGUE AFUA_3G03445)-RELATED"/>
    <property type="match status" value="1"/>
</dbReference>
<dbReference type="PANTHER" id="PTHR43669">
    <property type="entry name" value="5-KETO-D-GLUCONATE 5-REDUCTASE"/>
    <property type="match status" value="1"/>
</dbReference>
<dbReference type="NCBIfam" id="NF005854">
    <property type="entry name" value="PRK07775.1"/>
    <property type="match status" value="1"/>
</dbReference>
<protein>
    <submittedName>
        <fullName evidence="3">Short chain dehydrogenase family protein</fullName>
    </submittedName>
</protein>
<dbReference type="CDD" id="cd05233">
    <property type="entry name" value="SDR_c"/>
    <property type="match status" value="1"/>
</dbReference>
<sequence>MPRFPPHPDRRPAIVAGASSGIGAATAIELAAHGFPVALGARRVDKCQEIAEKIQADGGAAVALPLDVTDPESVTDFVCDATEKLGNIEVLVAGAGDTYFGRLHETDTETFESQVRIHLIGANRLATAVLPGMLERQRGDLIFVGSDVALRQRPHMGAYGAAKAGLVAMVTNLQMELEGTGVRASIVHPGPTKTGMGWSLPVESIGPALQDWAKWGQARHNYFLRASDIARAITFVAETPRGGFVVNMELQPEAPLAAAAERHQLRVDKEALDS</sequence>
<dbReference type="Gene3D" id="3.40.50.720">
    <property type="entry name" value="NAD(P)-binding Rossmann-like Domain"/>
    <property type="match status" value="1"/>
</dbReference>
<evidence type="ECO:0000256" key="2">
    <source>
        <dbReference type="ARBA" id="ARBA00023002"/>
    </source>
</evidence>
<gene>
    <name evidence="3" type="ORF">BZL29_4630</name>
</gene>
<dbReference type="InterPro" id="IPR020904">
    <property type="entry name" value="Sc_DH/Rdtase_CS"/>
</dbReference>
<evidence type="ECO:0000256" key="1">
    <source>
        <dbReference type="ARBA" id="ARBA00006484"/>
    </source>
</evidence>
<dbReference type="SUPFAM" id="SSF51735">
    <property type="entry name" value="NAD(P)-binding Rossmann-fold domains"/>
    <property type="match status" value="1"/>
</dbReference>
<dbReference type="RefSeq" id="WP_023368179.1">
    <property type="nucleotide sequence ID" value="NZ_BLYZ01000002.1"/>
</dbReference>
<dbReference type="PRINTS" id="PR00081">
    <property type="entry name" value="GDHRDH"/>
</dbReference>
<dbReference type="Proteomes" id="UP000188532">
    <property type="component" value="Unassembled WGS sequence"/>
</dbReference>
<comment type="similarity">
    <text evidence="1">Belongs to the short-chain dehydrogenases/reductases (SDR) family.</text>
</comment>
<dbReference type="STRING" id="1768.B1T50_11365"/>
<dbReference type="AlphaFoldDB" id="A0A1V3X664"/>
<evidence type="ECO:0000313" key="3">
    <source>
        <dbReference type="EMBL" id="OOK74655.1"/>
    </source>
</evidence>
<keyword evidence="2" id="KW-0560">Oxidoreductase</keyword>
<reference evidence="3 4" key="1">
    <citation type="submission" date="2017-02" db="EMBL/GenBank/DDBJ databases">
        <title>Complete genome sequences of Mycobacterium kansasii strains isolated from rhesus macaques.</title>
        <authorList>
            <person name="Panda A."/>
            <person name="Nagaraj S."/>
            <person name="Zhao X."/>
            <person name="Tettelin H."/>
            <person name="Detolla L.J."/>
        </authorList>
    </citation>
    <scope>NUCLEOTIDE SEQUENCE [LARGE SCALE GENOMIC DNA]</scope>
    <source>
        <strain evidence="3 4">11-3469</strain>
    </source>
</reference>
<dbReference type="GeneID" id="29702242"/>
<name>A0A1V3X664_MYCKA</name>
<dbReference type="EMBL" id="MVBN01000004">
    <property type="protein sequence ID" value="OOK74655.1"/>
    <property type="molecule type" value="Genomic_DNA"/>
</dbReference>
<organism evidence="3 4">
    <name type="scientific">Mycobacterium kansasii</name>
    <dbReference type="NCBI Taxonomy" id="1768"/>
    <lineage>
        <taxon>Bacteria</taxon>
        <taxon>Bacillati</taxon>
        <taxon>Actinomycetota</taxon>
        <taxon>Actinomycetes</taxon>
        <taxon>Mycobacteriales</taxon>
        <taxon>Mycobacteriaceae</taxon>
        <taxon>Mycobacterium</taxon>
    </lineage>
</organism>
<dbReference type="PROSITE" id="PS00061">
    <property type="entry name" value="ADH_SHORT"/>
    <property type="match status" value="1"/>
</dbReference>
<dbReference type="GO" id="GO:0016491">
    <property type="term" value="F:oxidoreductase activity"/>
    <property type="evidence" value="ECO:0007669"/>
    <property type="project" value="UniProtKB-KW"/>
</dbReference>
<dbReference type="Pfam" id="PF00106">
    <property type="entry name" value="adh_short"/>
    <property type="match status" value="1"/>
</dbReference>
<evidence type="ECO:0000313" key="4">
    <source>
        <dbReference type="Proteomes" id="UP000188532"/>
    </source>
</evidence>